<evidence type="ECO:0008006" key="3">
    <source>
        <dbReference type="Google" id="ProtNLM"/>
    </source>
</evidence>
<organism evidence="1 2">
    <name type="scientific">Heyndrickxia coagulans DSM 1 = ATCC 7050</name>
    <dbReference type="NCBI Taxonomy" id="1121088"/>
    <lineage>
        <taxon>Bacteria</taxon>
        <taxon>Bacillati</taxon>
        <taxon>Bacillota</taxon>
        <taxon>Bacilli</taxon>
        <taxon>Bacillales</taxon>
        <taxon>Bacillaceae</taxon>
        <taxon>Heyndrickxia</taxon>
    </lineage>
</organism>
<comment type="caution">
    <text evidence="1">The sequence shown here is derived from an EMBL/GenBank/DDBJ whole genome shotgun (WGS) entry which is preliminary data.</text>
</comment>
<reference evidence="1 2" key="1">
    <citation type="submission" date="2016-11" db="EMBL/GenBank/DDBJ databases">
        <authorList>
            <person name="Varghese N."/>
            <person name="Submissions S."/>
        </authorList>
    </citation>
    <scope>NUCLEOTIDE SEQUENCE [LARGE SCALE GENOMIC DNA]</scope>
    <source>
        <strain evidence="1 2">DSM 1</strain>
    </source>
</reference>
<dbReference type="Pfam" id="PF08892">
    <property type="entry name" value="YqcI_YcgG"/>
    <property type="match status" value="1"/>
</dbReference>
<dbReference type="PANTHER" id="PTHR40045:SF1">
    <property type="entry name" value="YQCI_YCGG FAMILY PROTEIN"/>
    <property type="match status" value="1"/>
</dbReference>
<evidence type="ECO:0000313" key="2">
    <source>
        <dbReference type="Proteomes" id="UP000184029"/>
    </source>
</evidence>
<dbReference type="RefSeq" id="WP_013860496.1">
    <property type="nucleotide sequence ID" value="NZ_ALAS01000048.1"/>
</dbReference>
<sequence>MIKISSLLDQEKIKEGMEKGILKEWMITTYSDFRNSLLDDSAPYPCYFAVEAEKNGLIRYIFAESAYDTHELLNIRDGVYEYIKSYKSIGKRTTLVIFFKPSENELRAEDYKKQFWNVVKFLNENDPEPWPSEIPKDPNHPEWEFCFGGEPIFLVCRAPFYSDRKSRFTANGLEITMQPRGTLDDITADTKLGQQSCPSKNHI</sequence>
<dbReference type="AlphaFoldDB" id="A0A8B4BWL3"/>
<name>A0A8B4BWL3_HEYCO</name>
<dbReference type="EMBL" id="FQUB01000053">
    <property type="protein sequence ID" value="SHF59024.1"/>
    <property type="molecule type" value="Genomic_DNA"/>
</dbReference>
<accession>A0A8B4BWL3</accession>
<dbReference type="PANTHER" id="PTHR40045">
    <property type="entry name" value="YCGG FAMILY PROTEIN"/>
    <property type="match status" value="1"/>
</dbReference>
<dbReference type="GeneID" id="31584007"/>
<gene>
    <name evidence="1" type="ORF">SAMN02745208_02329</name>
</gene>
<dbReference type="InterPro" id="IPR014988">
    <property type="entry name" value="Uncharacterised_YqcI/YcgG"/>
</dbReference>
<protein>
    <recommendedName>
        <fullName evidence="3">YqcI/YcgG family protein</fullName>
    </recommendedName>
</protein>
<dbReference type="KEGG" id="bcoa:BF29_1705"/>
<proteinExistence type="predicted"/>
<dbReference type="Proteomes" id="UP000184029">
    <property type="component" value="Unassembled WGS sequence"/>
</dbReference>
<evidence type="ECO:0000313" key="1">
    <source>
        <dbReference type="EMBL" id="SHF59024.1"/>
    </source>
</evidence>